<dbReference type="WBParaSite" id="nRc.2.0.1.t46698-RA">
    <property type="protein sequence ID" value="nRc.2.0.1.t46698-RA"/>
    <property type="gene ID" value="nRc.2.0.1.g46698"/>
</dbReference>
<reference evidence="2" key="1">
    <citation type="submission" date="2022-11" db="UniProtKB">
        <authorList>
            <consortium name="WormBaseParasite"/>
        </authorList>
    </citation>
    <scope>IDENTIFICATION</scope>
</reference>
<sequence length="259" mass="28485">MDAAGIEVLSWNDFEVPYCNASRTSTSPGASMYLCHGSLTALTNFLMITSSSSMKDDFPFTVGFYYAEDPHTALSFPYPDAELRFHFDSSPDVRIKSPISKKEYKHVKDLVKILPAGVEPGTYDLKWYSGSKVVHKANYTINFVGCNGKDRGNFMFTLQNVTPCQEKITDGRKIEPAEGVCVRTSKGKQGAISLYTCFEISQPRKDVTLKPTVQCMQKAIYIPPTLPSDAPGIQITHIGNKVVVTPIGKQPAVPVTGTK</sequence>
<evidence type="ECO:0000313" key="2">
    <source>
        <dbReference type="WBParaSite" id="nRc.2.0.1.t46698-RA"/>
    </source>
</evidence>
<name>A0A915L8A3_ROMCU</name>
<dbReference type="AlphaFoldDB" id="A0A915L8A3"/>
<dbReference type="Proteomes" id="UP000887565">
    <property type="component" value="Unplaced"/>
</dbReference>
<proteinExistence type="predicted"/>
<accession>A0A915L8A3</accession>
<organism evidence="1 2">
    <name type="scientific">Romanomermis culicivorax</name>
    <name type="common">Nematode worm</name>
    <dbReference type="NCBI Taxonomy" id="13658"/>
    <lineage>
        <taxon>Eukaryota</taxon>
        <taxon>Metazoa</taxon>
        <taxon>Ecdysozoa</taxon>
        <taxon>Nematoda</taxon>
        <taxon>Enoplea</taxon>
        <taxon>Dorylaimia</taxon>
        <taxon>Mermithida</taxon>
        <taxon>Mermithoidea</taxon>
        <taxon>Mermithidae</taxon>
        <taxon>Romanomermis</taxon>
    </lineage>
</organism>
<protein>
    <submittedName>
        <fullName evidence="2">Uncharacterized protein</fullName>
    </submittedName>
</protein>
<evidence type="ECO:0000313" key="1">
    <source>
        <dbReference type="Proteomes" id="UP000887565"/>
    </source>
</evidence>
<keyword evidence="1" id="KW-1185">Reference proteome</keyword>